<dbReference type="InterPro" id="IPR036412">
    <property type="entry name" value="HAD-like_sf"/>
</dbReference>
<sequence length="180" mass="20591">MLNYFKPTWMVESIYSITPEQLRKNNIQAVLTDLDNTLIAWNHPEATEESILWIERMKEAGIPVIILSNNKGDRIQKVAEILDLDYVPRSLKPSRRAFRKAEKKLGIPAENLVMVGDQILTDILGSNRHGVRSILVKPILNSDAWNTKLNRFIELKVMNALIKSDPDMKWGESLDEPVSK</sequence>
<protein>
    <submittedName>
        <fullName evidence="1">Uncharacterized protein</fullName>
    </submittedName>
</protein>
<reference evidence="2" key="1">
    <citation type="submission" date="2016-11" db="EMBL/GenBank/DDBJ databases">
        <authorList>
            <person name="Varghese N."/>
            <person name="Submissions S."/>
        </authorList>
    </citation>
    <scope>NUCLEOTIDE SEQUENCE [LARGE SCALE GENOMIC DNA]</scope>
    <source>
        <strain evidence="2">DSM 15692</strain>
    </source>
</reference>
<dbReference type="SUPFAM" id="SSF56784">
    <property type="entry name" value="HAD-like"/>
    <property type="match status" value="1"/>
</dbReference>
<dbReference type="GO" id="GO:0008962">
    <property type="term" value="F:phosphatidylglycerophosphatase activity"/>
    <property type="evidence" value="ECO:0007669"/>
    <property type="project" value="InterPro"/>
</dbReference>
<evidence type="ECO:0000313" key="2">
    <source>
        <dbReference type="Proteomes" id="UP000184128"/>
    </source>
</evidence>
<dbReference type="PANTHER" id="PTHR19288">
    <property type="entry name" value="4-NITROPHENYLPHOSPHATASE-RELATED"/>
    <property type="match status" value="1"/>
</dbReference>
<dbReference type="InterPro" id="IPR010021">
    <property type="entry name" value="PGPP1/Gep4"/>
</dbReference>
<dbReference type="Proteomes" id="UP000184128">
    <property type="component" value="Unassembled WGS sequence"/>
</dbReference>
<dbReference type="PANTHER" id="PTHR19288:SF25">
    <property type="entry name" value="PHOSPHATIDYLGLYCEROPHOSPHATASE GEP4, MITOCHONDRIAL"/>
    <property type="match status" value="1"/>
</dbReference>
<keyword evidence="2" id="KW-1185">Reference proteome</keyword>
<dbReference type="EMBL" id="FQUF01000004">
    <property type="protein sequence ID" value="SHE37348.1"/>
    <property type="molecule type" value="Genomic_DNA"/>
</dbReference>
<dbReference type="NCBIfam" id="TIGR01668">
    <property type="entry name" value="YqeG_hyp_ppase"/>
    <property type="match status" value="1"/>
</dbReference>
<dbReference type="CDD" id="cd16416">
    <property type="entry name" value="HAD_BsYqeG-like"/>
    <property type="match status" value="1"/>
</dbReference>
<proteinExistence type="predicted"/>
<dbReference type="GO" id="GO:0005737">
    <property type="term" value="C:cytoplasm"/>
    <property type="evidence" value="ECO:0007669"/>
    <property type="project" value="TreeGrafter"/>
</dbReference>
<name>A0A1M4SYM8_9LACT</name>
<dbReference type="NCBIfam" id="TIGR01662">
    <property type="entry name" value="HAD-SF-IIIA"/>
    <property type="match status" value="1"/>
</dbReference>
<dbReference type="STRING" id="1121025.SAMN02745249_00297"/>
<dbReference type="Pfam" id="PF13242">
    <property type="entry name" value="Hydrolase_like"/>
    <property type="match status" value="1"/>
</dbReference>
<organism evidence="1 2">
    <name type="scientific">Atopostipes suicloacalis DSM 15692</name>
    <dbReference type="NCBI Taxonomy" id="1121025"/>
    <lineage>
        <taxon>Bacteria</taxon>
        <taxon>Bacillati</taxon>
        <taxon>Bacillota</taxon>
        <taxon>Bacilli</taxon>
        <taxon>Lactobacillales</taxon>
        <taxon>Carnobacteriaceae</taxon>
        <taxon>Atopostipes</taxon>
    </lineage>
</organism>
<dbReference type="InterPro" id="IPR023214">
    <property type="entry name" value="HAD_sf"/>
</dbReference>
<dbReference type="OrthoDB" id="9787572at2"/>
<dbReference type="AlphaFoldDB" id="A0A1M4SYM8"/>
<dbReference type="NCBIfam" id="TIGR01549">
    <property type="entry name" value="HAD-SF-IA-v1"/>
    <property type="match status" value="1"/>
</dbReference>
<dbReference type="InterPro" id="IPR006439">
    <property type="entry name" value="HAD-SF_hydro_IA"/>
</dbReference>
<accession>A0A1M4SYM8</accession>
<gene>
    <name evidence="1" type="ORF">SAMN02745249_00297</name>
</gene>
<dbReference type="Gene3D" id="3.40.50.1000">
    <property type="entry name" value="HAD superfamily/HAD-like"/>
    <property type="match status" value="1"/>
</dbReference>
<evidence type="ECO:0000313" key="1">
    <source>
        <dbReference type="EMBL" id="SHE37348.1"/>
    </source>
</evidence>
<dbReference type="RefSeq" id="WP_073295193.1">
    <property type="nucleotide sequence ID" value="NZ_FQUF01000004.1"/>
</dbReference>
<dbReference type="InterPro" id="IPR006549">
    <property type="entry name" value="HAD-SF_hydro_IIIA"/>
</dbReference>